<dbReference type="SUPFAM" id="SSF51445">
    <property type="entry name" value="(Trans)glycosidases"/>
    <property type="match status" value="1"/>
</dbReference>
<comment type="caution">
    <text evidence="6">The sequence shown here is derived from an EMBL/GenBank/DDBJ whole genome shotgun (WGS) entry which is preliminary data.</text>
</comment>
<feature type="region of interest" description="Disordered" evidence="4">
    <location>
        <begin position="277"/>
        <end position="298"/>
    </location>
</feature>
<dbReference type="EMBL" id="JBIRWM010000003">
    <property type="protein sequence ID" value="MFI2155609.1"/>
    <property type="molecule type" value="Genomic_DNA"/>
</dbReference>
<dbReference type="RefSeq" id="WP_398780304.1">
    <property type="nucleotide sequence ID" value="NZ_JBIRUT010000005.1"/>
</dbReference>
<feature type="region of interest" description="Disordered" evidence="4">
    <location>
        <begin position="55"/>
        <end position="83"/>
    </location>
</feature>
<feature type="chain" id="PRO_5046048745" evidence="5">
    <location>
        <begin position="37"/>
        <end position="298"/>
    </location>
</feature>
<dbReference type="InterPro" id="IPR002053">
    <property type="entry name" value="Glyco_hydro_25"/>
</dbReference>
<sequence length="298" mass="32148">MDSVRIPIFRSRGRSRPCLTGTLTCLLLFLSGPPAASDATGGAPERGSAYMGIGVLAHDGESGDPPPGPRASQTEGVDVSSHQRDVDWPTLWNDGTKWAYTKATEGTSYTNPYFAQQYDGSFDVGMVRGAYHFATPDTAGGAAQADWFVEHGGGWSNDAQTLPGALDMEWNPYGDSCYGKSKSGMVGWIRDFLERYKSRTGRDAVIYTATNWWIECTGDYAGFGGTNPLWIARYASTAGPLPAGWTSYTMWQYTSSGPTVGDHDRFNGSRDRLREFATGDAPDAEALRTPGAGTVSRS</sequence>
<dbReference type="SMART" id="SM00641">
    <property type="entry name" value="Glyco_25"/>
    <property type="match status" value="1"/>
</dbReference>
<gene>
    <name evidence="6" type="ORF">ACH49L_07920</name>
</gene>
<dbReference type="Pfam" id="PF01183">
    <property type="entry name" value="Glyco_hydro_25"/>
    <property type="match status" value="1"/>
</dbReference>
<dbReference type="InterPro" id="IPR018077">
    <property type="entry name" value="Glyco_hydro_fam25_subgr"/>
</dbReference>
<dbReference type="InterPro" id="IPR017853">
    <property type="entry name" value="GH"/>
</dbReference>
<evidence type="ECO:0000256" key="5">
    <source>
        <dbReference type="SAM" id="SignalP"/>
    </source>
</evidence>
<keyword evidence="5" id="KW-0732">Signal</keyword>
<feature type="signal peptide" evidence="5">
    <location>
        <begin position="1"/>
        <end position="36"/>
    </location>
</feature>
<dbReference type="PROSITE" id="PS51904">
    <property type="entry name" value="GLYCOSYL_HYDROL_F25_2"/>
    <property type="match status" value="1"/>
</dbReference>
<comment type="similarity">
    <text evidence="1">Belongs to the glycosyl hydrolase 25 family.</text>
</comment>
<name>A0ABW7V2J5_STROI</name>
<evidence type="ECO:0000313" key="7">
    <source>
        <dbReference type="Proteomes" id="UP001611397"/>
    </source>
</evidence>
<dbReference type="Gene3D" id="3.20.20.80">
    <property type="entry name" value="Glycosidases"/>
    <property type="match status" value="1"/>
</dbReference>
<protein>
    <submittedName>
        <fullName evidence="6">Lysozyme</fullName>
    </submittedName>
</protein>
<organism evidence="6 7">
    <name type="scientific">Streptomyces olivaceoviridis</name>
    <name type="common">Streptomyces corchorusii</name>
    <dbReference type="NCBI Taxonomy" id="1921"/>
    <lineage>
        <taxon>Bacteria</taxon>
        <taxon>Bacillati</taxon>
        <taxon>Actinomycetota</taxon>
        <taxon>Actinomycetes</taxon>
        <taxon>Kitasatosporales</taxon>
        <taxon>Streptomycetaceae</taxon>
        <taxon>Streptomyces</taxon>
    </lineage>
</organism>
<evidence type="ECO:0000313" key="6">
    <source>
        <dbReference type="EMBL" id="MFI2155609.1"/>
    </source>
</evidence>
<evidence type="ECO:0000256" key="1">
    <source>
        <dbReference type="ARBA" id="ARBA00010646"/>
    </source>
</evidence>
<proteinExistence type="inferred from homology"/>
<keyword evidence="2" id="KW-0378">Hydrolase</keyword>
<evidence type="ECO:0000256" key="2">
    <source>
        <dbReference type="ARBA" id="ARBA00022801"/>
    </source>
</evidence>
<accession>A0ABW7V2J5</accession>
<dbReference type="CDD" id="cd06412">
    <property type="entry name" value="GH25_CH-type"/>
    <property type="match status" value="1"/>
</dbReference>
<keyword evidence="3" id="KW-0326">Glycosidase</keyword>
<dbReference type="PANTHER" id="PTHR34135">
    <property type="entry name" value="LYSOZYME"/>
    <property type="match status" value="1"/>
</dbReference>
<evidence type="ECO:0000256" key="3">
    <source>
        <dbReference type="ARBA" id="ARBA00023295"/>
    </source>
</evidence>
<evidence type="ECO:0000256" key="4">
    <source>
        <dbReference type="SAM" id="MobiDB-lite"/>
    </source>
</evidence>
<keyword evidence="7" id="KW-1185">Reference proteome</keyword>
<dbReference type="PANTHER" id="PTHR34135:SF2">
    <property type="entry name" value="LYSOZYME"/>
    <property type="match status" value="1"/>
</dbReference>
<dbReference type="Proteomes" id="UP001611397">
    <property type="component" value="Unassembled WGS sequence"/>
</dbReference>
<reference evidence="6 7" key="1">
    <citation type="submission" date="2024-10" db="EMBL/GenBank/DDBJ databases">
        <title>The Natural Products Discovery Center: Release of the First 8490 Sequenced Strains for Exploring Actinobacteria Biosynthetic Diversity.</title>
        <authorList>
            <person name="Kalkreuter E."/>
            <person name="Kautsar S.A."/>
            <person name="Yang D."/>
            <person name="Bader C.D."/>
            <person name="Teijaro C.N."/>
            <person name="Fluegel L."/>
            <person name="Davis C.M."/>
            <person name="Simpson J.R."/>
            <person name="Lauterbach L."/>
            <person name="Steele A.D."/>
            <person name="Gui C."/>
            <person name="Meng S."/>
            <person name="Li G."/>
            <person name="Viehrig K."/>
            <person name="Ye F."/>
            <person name="Su P."/>
            <person name="Kiefer A.F."/>
            <person name="Nichols A."/>
            <person name="Cepeda A.J."/>
            <person name="Yan W."/>
            <person name="Fan B."/>
            <person name="Jiang Y."/>
            <person name="Adhikari A."/>
            <person name="Zheng C.-J."/>
            <person name="Schuster L."/>
            <person name="Cowan T.M."/>
            <person name="Smanski M.J."/>
            <person name="Chevrette M.G."/>
            <person name="De Carvalho L.P.S."/>
            <person name="Shen B."/>
        </authorList>
    </citation>
    <scope>NUCLEOTIDE SEQUENCE [LARGE SCALE GENOMIC DNA]</scope>
    <source>
        <strain evidence="6 7">NPDC020295</strain>
    </source>
</reference>